<feature type="region of interest" description="Disordered" evidence="10">
    <location>
        <begin position="1"/>
        <end position="65"/>
    </location>
</feature>
<feature type="compositionally biased region" description="Low complexity" evidence="10">
    <location>
        <begin position="718"/>
        <end position="732"/>
    </location>
</feature>
<feature type="region of interest" description="Disordered" evidence="10">
    <location>
        <begin position="718"/>
        <end position="889"/>
    </location>
</feature>
<dbReference type="FunFam" id="3.30.50.10:FF:000007">
    <property type="entry name" value="Nitrogen regulatory AreA, N-terminal"/>
    <property type="match status" value="1"/>
</dbReference>
<name>A0A8H3YLV3_VENIN</name>
<evidence type="ECO:0000313" key="13">
    <source>
        <dbReference type="Proteomes" id="UP000490939"/>
    </source>
</evidence>
<dbReference type="GO" id="GO:0005634">
    <property type="term" value="C:nucleus"/>
    <property type="evidence" value="ECO:0007669"/>
    <property type="project" value="UniProtKB-SubCell"/>
</dbReference>
<dbReference type="GO" id="GO:0045944">
    <property type="term" value="P:positive regulation of transcription by RNA polymerase II"/>
    <property type="evidence" value="ECO:0007669"/>
    <property type="project" value="TreeGrafter"/>
</dbReference>
<evidence type="ECO:0000256" key="3">
    <source>
        <dbReference type="ARBA" id="ARBA00022771"/>
    </source>
</evidence>
<dbReference type="Pfam" id="PF08550">
    <property type="entry name" value="GATA_AreA"/>
    <property type="match status" value="1"/>
</dbReference>
<dbReference type="Pfam" id="PF00320">
    <property type="entry name" value="GATA"/>
    <property type="match status" value="1"/>
</dbReference>
<feature type="compositionally biased region" description="Low complexity" evidence="10">
    <location>
        <begin position="845"/>
        <end position="858"/>
    </location>
</feature>
<protein>
    <recommendedName>
        <fullName evidence="11">GATA-type domain-containing protein</fullName>
    </recommendedName>
</protein>
<keyword evidence="8" id="KW-0539">Nucleus</keyword>
<feature type="compositionally biased region" description="Gly residues" evidence="10">
    <location>
        <begin position="771"/>
        <end position="782"/>
    </location>
</feature>
<dbReference type="InterPro" id="IPR000679">
    <property type="entry name" value="Znf_GATA"/>
</dbReference>
<evidence type="ECO:0000256" key="10">
    <source>
        <dbReference type="SAM" id="MobiDB-lite"/>
    </source>
</evidence>
<evidence type="ECO:0000259" key="11">
    <source>
        <dbReference type="PROSITE" id="PS50114"/>
    </source>
</evidence>
<dbReference type="PANTHER" id="PTHR10071:SF281">
    <property type="entry name" value="BOX A-BINDING FACTOR-RELATED"/>
    <property type="match status" value="1"/>
</dbReference>
<dbReference type="InterPro" id="IPR039355">
    <property type="entry name" value="Transcription_factor_GATA"/>
</dbReference>
<dbReference type="SMART" id="SM00401">
    <property type="entry name" value="ZnF_GATA"/>
    <property type="match status" value="1"/>
</dbReference>
<keyword evidence="3 9" id="KW-0863">Zinc-finger</keyword>
<dbReference type="InterPro" id="IPR013860">
    <property type="entry name" value="AreA_GATA"/>
</dbReference>
<feature type="compositionally biased region" description="Low complexity" evidence="10">
    <location>
        <begin position="38"/>
        <end position="52"/>
    </location>
</feature>
<dbReference type="GO" id="GO:0008270">
    <property type="term" value="F:zinc ion binding"/>
    <property type="evidence" value="ECO:0007669"/>
    <property type="project" value="UniProtKB-KW"/>
</dbReference>
<dbReference type="GO" id="GO:0000981">
    <property type="term" value="F:DNA-binding transcription factor activity, RNA polymerase II-specific"/>
    <property type="evidence" value="ECO:0007669"/>
    <property type="project" value="TreeGrafter"/>
</dbReference>
<keyword evidence="5" id="KW-0805">Transcription regulation</keyword>
<feature type="domain" description="GATA-type" evidence="11">
    <location>
        <begin position="662"/>
        <end position="715"/>
    </location>
</feature>
<dbReference type="GO" id="GO:0000122">
    <property type="term" value="P:negative regulation of transcription by RNA polymerase II"/>
    <property type="evidence" value="ECO:0007669"/>
    <property type="project" value="TreeGrafter"/>
</dbReference>
<evidence type="ECO:0000256" key="1">
    <source>
        <dbReference type="ARBA" id="ARBA00004123"/>
    </source>
</evidence>
<evidence type="ECO:0000313" key="12">
    <source>
        <dbReference type="EMBL" id="KAE9965334.1"/>
    </source>
</evidence>
<keyword evidence="4" id="KW-0862">Zinc</keyword>
<feature type="compositionally biased region" description="Polar residues" evidence="10">
    <location>
        <begin position="743"/>
        <end position="764"/>
    </location>
</feature>
<feature type="region of interest" description="Disordered" evidence="10">
    <location>
        <begin position="566"/>
        <end position="666"/>
    </location>
</feature>
<organism evidence="12 13">
    <name type="scientific">Venturia inaequalis</name>
    <name type="common">Apple scab fungus</name>
    <dbReference type="NCBI Taxonomy" id="5025"/>
    <lineage>
        <taxon>Eukaryota</taxon>
        <taxon>Fungi</taxon>
        <taxon>Dikarya</taxon>
        <taxon>Ascomycota</taxon>
        <taxon>Pezizomycotina</taxon>
        <taxon>Dothideomycetes</taxon>
        <taxon>Pleosporomycetidae</taxon>
        <taxon>Venturiales</taxon>
        <taxon>Venturiaceae</taxon>
        <taxon>Venturia</taxon>
    </lineage>
</organism>
<dbReference type="PROSITE" id="PS00344">
    <property type="entry name" value="GATA_ZN_FINGER_1"/>
    <property type="match status" value="1"/>
</dbReference>
<keyword evidence="6" id="KW-0534">Nitrate assimilation</keyword>
<dbReference type="PROSITE" id="PS50114">
    <property type="entry name" value="GATA_ZN_FINGER_2"/>
    <property type="match status" value="1"/>
</dbReference>
<dbReference type="PRINTS" id="PR00619">
    <property type="entry name" value="GATAZNFINGER"/>
</dbReference>
<dbReference type="Gene3D" id="3.30.50.10">
    <property type="entry name" value="Erythroid Transcription Factor GATA-1, subunit A"/>
    <property type="match status" value="1"/>
</dbReference>
<evidence type="ECO:0000256" key="2">
    <source>
        <dbReference type="ARBA" id="ARBA00022723"/>
    </source>
</evidence>
<dbReference type="AlphaFoldDB" id="A0A8H3YLV3"/>
<comment type="subcellular location">
    <subcellularLocation>
        <location evidence="1">Nucleus</location>
    </subcellularLocation>
</comment>
<accession>A0A8H3YLV3</accession>
<dbReference type="GO" id="GO:0042128">
    <property type="term" value="P:nitrate assimilation"/>
    <property type="evidence" value="ECO:0007669"/>
    <property type="project" value="UniProtKB-KW"/>
</dbReference>
<evidence type="ECO:0000256" key="9">
    <source>
        <dbReference type="PROSITE-ProRule" id="PRU00094"/>
    </source>
</evidence>
<evidence type="ECO:0000256" key="6">
    <source>
        <dbReference type="ARBA" id="ARBA00023063"/>
    </source>
</evidence>
<proteinExistence type="predicted"/>
<dbReference type="EMBL" id="WNWR01001106">
    <property type="protein sequence ID" value="KAE9965334.1"/>
    <property type="molecule type" value="Genomic_DNA"/>
</dbReference>
<dbReference type="InterPro" id="IPR013088">
    <property type="entry name" value="Znf_NHR/GATA"/>
</dbReference>
<evidence type="ECO:0000256" key="4">
    <source>
        <dbReference type="ARBA" id="ARBA00022833"/>
    </source>
</evidence>
<feature type="region of interest" description="Disordered" evidence="10">
    <location>
        <begin position="266"/>
        <end position="286"/>
    </location>
</feature>
<feature type="compositionally biased region" description="Polar residues" evidence="10">
    <location>
        <begin position="641"/>
        <end position="663"/>
    </location>
</feature>
<gene>
    <name evidence="12" type="ORF">EG327_000565</name>
</gene>
<dbReference type="GO" id="GO:0000978">
    <property type="term" value="F:RNA polymerase II cis-regulatory region sequence-specific DNA binding"/>
    <property type="evidence" value="ECO:0007669"/>
    <property type="project" value="TreeGrafter"/>
</dbReference>
<feature type="compositionally biased region" description="Polar residues" evidence="10">
    <location>
        <begin position="859"/>
        <end position="879"/>
    </location>
</feature>
<comment type="caution">
    <text evidence="12">The sequence shown here is derived from an EMBL/GenBank/DDBJ whole genome shotgun (WGS) entry which is preliminary data.</text>
</comment>
<evidence type="ECO:0000256" key="7">
    <source>
        <dbReference type="ARBA" id="ARBA00023163"/>
    </source>
</evidence>
<evidence type="ECO:0000256" key="8">
    <source>
        <dbReference type="ARBA" id="ARBA00023242"/>
    </source>
</evidence>
<evidence type="ECO:0000256" key="5">
    <source>
        <dbReference type="ARBA" id="ARBA00023015"/>
    </source>
</evidence>
<keyword evidence="2" id="KW-0479">Metal-binding</keyword>
<reference evidence="12 13" key="1">
    <citation type="submission" date="2019-07" db="EMBL/GenBank/DDBJ databases">
        <title>Venturia inaequalis Genome Resource.</title>
        <authorList>
            <person name="Lichtner F.J."/>
        </authorList>
    </citation>
    <scope>NUCLEOTIDE SEQUENCE [LARGE SCALE GENOMIC DNA]</scope>
    <source>
        <strain evidence="12 13">DMI_063113</strain>
    </source>
</reference>
<dbReference type="SUPFAM" id="SSF57716">
    <property type="entry name" value="Glucocorticoid receptor-like (DNA-binding domain)"/>
    <property type="match status" value="1"/>
</dbReference>
<keyword evidence="13" id="KW-1185">Reference proteome</keyword>
<keyword evidence="7" id="KW-0804">Transcription</keyword>
<feature type="compositionally biased region" description="Basic and acidic residues" evidence="10">
    <location>
        <begin position="597"/>
        <end position="606"/>
    </location>
</feature>
<dbReference type="CDD" id="cd00202">
    <property type="entry name" value="ZnF_GATA"/>
    <property type="match status" value="1"/>
</dbReference>
<dbReference type="PANTHER" id="PTHR10071">
    <property type="entry name" value="TRANSCRIPTION FACTOR GATA FAMILY MEMBER"/>
    <property type="match status" value="1"/>
</dbReference>
<dbReference type="Proteomes" id="UP000490939">
    <property type="component" value="Unassembled WGS sequence"/>
</dbReference>
<sequence length="889" mass="95260">MQPDSPFDVVSIGEDSYSLLPSTDGPSPHYFPHSASNPLQLPLQTSLTSSSPRNNSKLELSPRDGAVRNGVLQEAYFPTWADDTAGGLDSPEELQKKDPLGTQIWKLYSKAKSQLPNAERMENLTWRIMSMNLRKLELERSKGMNHHAPTPNRGLSTPSGIAQLRKASDYSSVPTLTANHSHDPMNLDDFIIPTSIGTPAGLSPSPSAEKMALSANAVASAIPIRRQSQIHDDHLSRASAPVVPPDVRREPEFGYVQRHVRKTSIDERSQKTLKRAAESSPQVPPVNGIMIPNDPADSQLNFSLDHGHPYSSHSSHSAHPPHVPFALDTFNLESDPIISSAGPFQQHFSFSPGASSPHVNFGGHPQMFNQGSMPSSLTSTDYYSPPGSAYPSTASTPQPNVEGEPMFFERRNVDGRQRPMQQGFNTHHPSSLSNSMQPSYIFAPSSDQLFSAVTSTGPMPHFPAPSFSQPGHVNPSHVLHADFNPPNSMGNSRKDGMFQFGADSDDNDDDDGGAFAERTLTMDFSPLEDPSMDLNGGFQWETNLSNQFNPTAARYPAGPPRKTVTIGGTEMMTSPQDWGMGGSLGRTHGSAASVSELRNRSHDPRRQKIPRTSSTPNAAGMLHHGMHHQAQSSPNSPPESGFNSVAPSRPTSPGGTKPGQDNGQPTTCTNCFTQTTPLWRRNPEGHPLCNACGLFLKLHGVVRPLSLKTDVIKKRNRGSGNAAVNVGNGSTRSSKKSSRKNSIVQTTVTTPTSGKMPTESESPKSTTGSIGSSGGGSSGTGSGMASLTAGKIGVVPIAPGPPKAQQTATNATPARGVTAPPKRLRRHSKVNIPDFEMGEADDSSSKSTVKTSSSRSSTMNSQQQLFPGTLGQGVSQSGPQEWEWLTMSL</sequence>